<dbReference type="InterPro" id="IPR010343">
    <property type="entry name" value="ArAE_1"/>
</dbReference>
<sequence length="326" mass="36853">MGFRVIKTAIATLIAILVAETAGIPGAMSAGLLAILGVDVTRKRSLRSVSARFFASVVGLVLCFILFRFIGFQIWVLIVYILVGFPLIARLNFKEGIVTSSVCVFRVFNGGDVSFHMFIEQILLLVVGLGSAMLVNLVYMPKDEDKLASIRREVNQLFATIFKHIAETLRNPEDEWNGKELILAENKIESGISLAKRGLENQVIHTDESWAVYFYMRREHLDRVESMMELISQVYRKMPQAELAARVFDQLSADVLEPHYTGKTEQQLRQLESDFKGMELPGTREEFEMRAAILQLCRELNEYLNISKRDKKPMRAGGEKALSEGK</sequence>
<dbReference type="PANTHER" id="PTHR40064:SF1">
    <property type="entry name" value="MEMBRANE PROTEIN"/>
    <property type="match status" value="1"/>
</dbReference>
<organism evidence="8 9">
    <name type="scientific">Paenibacillus physcomitrellae</name>
    <dbReference type="NCBI Taxonomy" id="1619311"/>
    <lineage>
        <taxon>Bacteria</taxon>
        <taxon>Bacillati</taxon>
        <taxon>Bacillota</taxon>
        <taxon>Bacilli</taxon>
        <taxon>Bacillales</taxon>
        <taxon>Paenibacillaceae</taxon>
        <taxon>Paenibacillus</taxon>
    </lineage>
</organism>
<reference evidence="9" key="1">
    <citation type="journal article" date="2019" name="Int. J. Syst. Evol. Microbiol.">
        <title>The Global Catalogue of Microorganisms (GCM) 10K type strain sequencing project: providing services to taxonomists for standard genome sequencing and annotation.</title>
        <authorList>
            <consortium name="The Broad Institute Genomics Platform"/>
            <consortium name="The Broad Institute Genome Sequencing Center for Infectious Disease"/>
            <person name="Wu L."/>
            <person name="Ma J."/>
        </authorList>
    </citation>
    <scope>NUCLEOTIDE SEQUENCE [LARGE SCALE GENOMIC DNA]</scope>
    <source>
        <strain evidence="9">CGMCC 1.15044</strain>
    </source>
</reference>
<keyword evidence="5 6" id="KW-0472">Membrane</keyword>
<dbReference type="Pfam" id="PF11728">
    <property type="entry name" value="ArAE_1_C"/>
    <property type="match status" value="1"/>
</dbReference>
<comment type="subcellular location">
    <subcellularLocation>
        <location evidence="1">Cell membrane</location>
        <topology evidence="1">Multi-pass membrane protein</topology>
    </subcellularLocation>
</comment>
<gene>
    <name evidence="8" type="ORF">GCM10010917_07000</name>
</gene>
<dbReference type="InterPro" id="IPR052984">
    <property type="entry name" value="UPF0421"/>
</dbReference>
<proteinExistence type="predicted"/>
<evidence type="ECO:0000256" key="4">
    <source>
        <dbReference type="ARBA" id="ARBA00022989"/>
    </source>
</evidence>
<dbReference type="Gene3D" id="1.20.120.940">
    <property type="entry name" value="Putative aromatic acid exporter, C-terminal domain"/>
    <property type="match status" value="1"/>
</dbReference>
<dbReference type="InterPro" id="IPR038323">
    <property type="entry name" value="ArAE_1_C_sf"/>
</dbReference>
<evidence type="ECO:0000256" key="2">
    <source>
        <dbReference type="ARBA" id="ARBA00022475"/>
    </source>
</evidence>
<evidence type="ECO:0000256" key="6">
    <source>
        <dbReference type="SAM" id="Phobius"/>
    </source>
</evidence>
<evidence type="ECO:0000259" key="7">
    <source>
        <dbReference type="Pfam" id="PF11728"/>
    </source>
</evidence>
<dbReference type="EMBL" id="BMHF01000001">
    <property type="protein sequence ID" value="GGA24733.1"/>
    <property type="molecule type" value="Genomic_DNA"/>
</dbReference>
<dbReference type="Proteomes" id="UP000609323">
    <property type="component" value="Unassembled WGS sequence"/>
</dbReference>
<name>A0ABQ1FP33_9BACL</name>
<feature type="transmembrane region" description="Helical" evidence="6">
    <location>
        <begin position="113"/>
        <end position="139"/>
    </location>
</feature>
<dbReference type="RefSeq" id="WP_094093139.1">
    <property type="nucleotide sequence ID" value="NZ_BMHF01000001.1"/>
</dbReference>
<feature type="domain" description="Putative aromatic acid exporter C-terminal" evidence="7">
    <location>
        <begin position="144"/>
        <end position="307"/>
    </location>
</feature>
<keyword evidence="4 6" id="KW-1133">Transmembrane helix</keyword>
<evidence type="ECO:0000256" key="1">
    <source>
        <dbReference type="ARBA" id="ARBA00004651"/>
    </source>
</evidence>
<feature type="transmembrane region" description="Helical" evidence="6">
    <location>
        <begin position="74"/>
        <end position="93"/>
    </location>
</feature>
<feature type="transmembrane region" description="Helical" evidence="6">
    <location>
        <begin position="49"/>
        <end position="67"/>
    </location>
</feature>
<evidence type="ECO:0000313" key="8">
    <source>
        <dbReference type="EMBL" id="GGA24733.1"/>
    </source>
</evidence>
<evidence type="ECO:0000256" key="5">
    <source>
        <dbReference type="ARBA" id="ARBA00023136"/>
    </source>
</evidence>
<accession>A0ABQ1FP33</accession>
<dbReference type="PANTHER" id="PTHR40064">
    <property type="entry name" value="MEMBRANE PROTEIN-RELATED"/>
    <property type="match status" value="1"/>
</dbReference>
<keyword evidence="9" id="KW-1185">Reference proteome</keyword>
<protein>
    <recommendedName>
        <fullName evidence="7">Putative aromatic acid exporter C-terminal domain-containing protein</fullName>
    </recommendedName>
</protein>
<comment type="caution">
    <text evidence="8">The sequence shown here is derived from an EMBL/GenBank/DDBJ whole genome shotgun (WGS) entry which is preliminary data.</text>
</comment>
<dbReference type="InterPro" id="IPR021062">
    <property type="entry name" value="ArAE_1_C"/>
</dbReference>
<evidence type="ECO:0000256" key="3">
    <source>
        <dbReference type="ARBA" id="ARBA00022692"/>
    </source>
</evidence>
<keyword evidence="3 6" id="KW-0812">Transmembrane</keyword>
<evidence type="ECO:0000313" key="9">
    <source>
        <dbReference type="Proteomes" id="UP000609323"/>
    </source>
</evidence>
<keyword evidence="2" id="KW-1003">Cell membrane</keyword>
<dbReference type="Pfam" id="PF06081">
    <property type="entry name" value="ArAE_1"/>
    <property type="match status" value="1"/>
</dbReference>